<proteinExistence type="predicted"/>
<dbReference type="AlphaFoldDB" id="A0AA39P822"/>
<name>A0AA39P822_9AGAR</name>
<evidence type="ECO:0000313" key="2">
    <source>
        <dbReference type="Proteomes" id="UP001175227"/>
    </source>
</evidence>
<reference evidence="1" key="1">
    <citation type="submission" date="2023-06" db="EMBL/GenBank/DDBJ databases">
        <authorList>
            <consortium name="Lawrence Berkeley National Laboratory"/>
            <person name="Ahrendt S."/>
            <person name="Sahu N."/>
            <person name="Indic B."/>
            <person name="Wong-Bajracharya J."/>
            <person name="Merenyi Z."/>
            <person name="Ke H.-M."/>
            <person name="Monk M."/>
            <person name="Kocsube S."/>
            <person name="Drula E."/>
            <person name="Lipzen A."/>
            <person name="Balint B."/>
            <person name="Henrissat B."/>
            <person name="Andreopoulos B."/>
            <person name="Martin F.M."/>
            <person name="Harder C.B."/>
            <person name="Rigling D."/>
            <person name="Ford K.L."/>
            <person name="Foster G.D."/>
            <person name="Pangilinan J."/>
            <person name="Papanicolaou A."/>
            <person name="Barry K."/>
            <person name="LaButti K."/>
            <person name="Viragh M."/>
            <person name="Koriabine M."/>
            <person name="Yan M."/>
            <person name="Riley R."/>
            <person name="Champramary S."/>
            <person name="Plett K.L."/>
            <person name="Tsai I.J."/>
            <person name="Slot J."/>
            <person name="Sipos G."/>
            <person name="Plett J."/>
            <person name="Nagy L.G."/>
            <person name="Grigoriev I.V."/>
        </authorList>
    </citation>
    <scope>NUCLEOTIDE SEQUENCE</scope>
    <source>
        <strain evidence="1">ICMP 16352</strain>
    </source>
</reference>
<dbReference type="EMBL" id="JAUEPR010000012">
    <property type="protein sequence ID" value="KAK0479313.1"/>
    <property type="molecule type" value="Genomic_DNA"/>
</dbReference>
<evidence type="ECO:0000313" key="1">
    <source>
        <dbReference type="EMBL" id="KAK0479313.1"/>
    </source>
</evidence>
<protein>
    <submittedName>
        <fullName evidence="1">Uncharacterized protein</fullName>
    </submittedName>
</protein>
<keyword evidence="2" id="KW-1185">Reference proteome</keyword>
<accession>A0AA39P822</accession>
<gene>
    <name evidence="1" type="ORF">IW261DRAFT_1480188</name>
</gene>
<comment type="caution">
    <text evidence="1">The sequence shown here is derived from an EMBL/GenBank/DDBJ whole genome shotgun (WGS) entry which is preliminary data.</text>
</comment>
<dbReference type="Proteomes" id="UP001175227">
    <property type="component" value="Unassembled WGS sequence"/>
</dbReference>
<sequence length="150" mass="17190">MDHLIITENRILLAILHSTIYYHFKCRARPPKVKTYSNTRTIVNLYVFSTFSGLRSSPREHSRENLMDPIDVSVKTMAHIHNCDTRMGASAAQGDKPYLRRILGRSTTRDGGVFLSPRYVGIDNQKHVRTCAFTFRNGQSFSFLDEGSHR</sequence>
<organism evidence="1 2">
    <name type="scientific">Armillaria novae-zelandiae</name>
    <dbReference type="NCBI Taxonomy" id="153914"/>
    <lineage>
        <taxon>Eukaryota</taxon>
        <taxon>Fungi</taxon>
        <taxon>Dikarya</taxon>
        <taxon>Basidiomycota</taxon>
        <taxon>Agaricomycotina</taxon>
        <taxon>Agaricomycetes</taxon>
        <taxon>Agaricomycetidae</taxon>
        <taxon>Agaricales</taxon>
        <taxon>Marasmiineae</taxon>
        <taxon>Physalacriaceae</taxon>
        <taxon>Armillaria</taxon>
    </lineage>
</organism>